<evidence type="ECO:0000313" key="1">
    <source>
        <dbReference type="EMBL" id="MFC7193192.1"/>
    </source>
</evidence>
<dbReference type="EMBL" id="JBHTAX010000007">
    <property type="protein sequence ID" value="MFC7193192.1"/>
    <property type="molecule type" value="Genomic_DNA"/>
</dbReference>
<accession>A0ABD5YWG4</accession>
<dbReference type="Proteomes" id="UP001596417">
    <property type="component" value="Unassembled WGS sequence"/>
</dbReference>
<sequence length="55" mass="6217">MTRRHHAVIVLVIAVGLFVAPLISPVPNYDSRLGYPSMSLIIFQQSLQKRAGWRI</sequence>
<name>A0ABD5YWG4_9EURY</name>
<protein>
    <submittedName>
        <fullName evidence="1">Uncharacterized protein</fullName>
    </submittedName>
</protein>
<evidence type="ECO:0000313" key="2">
    <source>
        <dbReference type="Proteomes" id="UP001596417"/>
    </source>
</evidence>
<gene>
    <name evidence="1" type="ORF">ACFQL7_27680</name>
</gene>
<reference evidence="1 2" key="1">
    <citation type="journal article" date="2019" name="Int. J. Syst. Evol. Microbiol.">
        <title>The Global Catalogue of Microorganisms (GCM) 10K type strain sequencing project: providing services to taxonomists for standard genome sequencing and annotation.</title>
        <authorList>
            <consortium name="The Broad Institute Genomics Platform"/>
            <consortium name="The Broad Institute Genome Sequencing Center for Infectious Disease"/>
            <person name="Wu L."/>
            <person name="Ma J."/>
        </authorList>
    </citation>
    <scope>NUCLEOTIDE SEQUENCE [LARGE SCALE GENOMIC DNA]</scope>
    <source>
        <strain evidence="1 2">RDMS1</strain>
    </source>
</reference>
<comment type="caution">
    <text evidence="1">The sequence shown here is derived from an EMBL/GenBank/DDBJ whole genome shotgun (WGS) entry which is preliminary data.</text>
</comment>
<keyword evidence="2" id="KW-1185">Reference proteome</keyword>
<dbReference type="AlphaFoldDB" id="A0ABD5YWG4"/>
<organism evidence="1 2">
    <name type="scientific">Halocatena marina</name>
    <dbReference type="NCBI Taxonomy" id="2934937"/>
    <lineage>
        <taxon>Archaea</taxon>
        <taxon>Methanobacteriati</taxon>
        <taxon>Methanobacteriota</taxon>
        <taxon>Stenosarchaea group</taxon>
        <taxon>Halobacteria</taxon>
        <taxon>Halobacteriales</taxon>
        <taxon>Natronomonadaceae</taxon>
        <taxon>Halocatena</taxon>
    </lineage>
</organism>
<proteinExistence type="predicted"/>
<dbReference type="RefSeq" id="WP_390207028.1">
    <property type="nucleotide sequence ID" value="NZ_JBHTAX010000007.1"/>
</dbReference>